<keyword evidence="2" id="KW-1185">Reference proteome</keyword>
<gene>
    <name evidence="1" type="ORF">JCM21714_3083</name>
</gene>
<dbReference type="eggNOG" id="COG2968">
    <property type="taxonomic scope" value="Bacteria"/>
</dbReference>
<dbReference type="EMBL" id="BAVS01000017">
    <property type="protein sequence ID" value="GAE93961.1"/>
    <property type="molecule type" value="Genomic_DNA"/>
</dbReference>
<dbReference type="Gene3D" id="3.30.110.170">
    <property type="entry name" value="Protein of unknown function (DUF541), domain 1"/>
    <property type="match status" value="1"/>
</dbReference>
<dbReference type="STRING" id="1298598.JCM21714_3083"/>
<accession>W4VLE4</accession>
<organism evidence="1 2">
    <name type="scientific">Gracilibacillus boraciitolerans JCM 21714</name>
    <dbReference type="NCBI Taxonomy" id="1298598"/>
    <lineage>
        <taxon>Bacteria</taxon>
        <taxon>Bacillati</taxon>
        <taxon>Bacillota</taxon>
        <taxon>Bacilli</taxon>
        <taxon>Bacillales</taxon>
        <taxon>Bacillaceae</taxon>
        <taxon>Gracilibacillus</taxon>
    </lineage>
</organism>
<dbReference type="OrthoDB" id="9785192at2"/>
<reference evidence="1 2" key="1">
    <citation type="journal article" date="2014" name="Genome Announc.">
        <title>Draft Genome Sequence of the Boron-Tolerant and Moderately Halotolerant Bacterium Gracilibacillus boraciitolerans JCM 21714T.</title>
        <authorList>
            <person name="Ahmed I."/>
            <person name="Oshima K."/>
            <person name="Suda W."/>
            <person name="Kitamura K."/>
            <person name="Iida T."/>
            <person name="Ohmori Y."/>
            <person name="Fujiwara T."/>
            <person name="Hattori M."/>
            <person name="Ohkuma M."/>
        </authorList>
    </citation>
    <scope>NUCLEOTIDE SEQUENCE [LARGE SCALE GENOMIC DNA]</scope>
    <source>
        <strain evidence="1 2">JCM 21714</strain>
    </source>
</reference>
<dbReference type="Pfam" id="PF04402">
    <property type="entry name" value="SIMPL"/>
    <property type="match status" value="1"/>
</dbReference>
<comment type="caution">
    <text evidence="1">The sequence shown here is derived from an EMBL/GenBank/DDBJ whole genome shotgun (WGS) entry which is preliminary data.</text>
</comment>
<sequence length="101" mass="11355">MGANQVVNISFSVTRKETYYLRALELALHDAYQKAVTISQFMRVTLNPIPVSILEQSILQPPTPYKRISSTELVGGIATPIEPGRIEIETKLETNFNFFPT</sequence>
<proteinExistence type="predicted"/>
<dbReference type="RefSeq" id="WP_052000548.1">
    <property type="nucleotide sequence ID" value="NZ_BAVS01000017.1"/>
</dbReference>
<name>W4VLE4_9BACI</name>
<evidence type="ECO:0000313" key="1">
    <source>
        <dbReference type="EMBL" id="GAE93961.1"/>
    </source>
</evidence>
<dbReference type="AlphaFoldDB" id="W4VLE4"/>
<dbReference type="InterPro" id="IPR007497">
    <property type="entry name" value="SIMPL/DUF541"/>
</dbReference>
<evidence type="ECO:0000313" key="2">
    <source>
        <dbReference type="Proteomes" id="UP000019102"/>
    </source>
</evidence>
<protein>
    <submittedName>
        <fullName evidence="1">Uncharacterized protein</fullName>
    </submittedName>
</protein>
<dbReference type="Proteomes" id="UP000019102">
    <property type="component" value="Unassembled WGS sequence"/>
</dbReference>